<evidence type="ECO:0000256" key="10">
    <source>
        <dbReference type="SAM" id="Phobius"/>
    </source>
</evidence>
<gene>
    <name evidence="11" type="ORF">DAPK24_034560</name>
</gene>
<reference evidence="11 12" key="1">
    <citation type="journal article" date="2023" name="Elife">
        <title>Identification of key yeast species and microbe-microbe interactions impacting larval growth of Drosophila in the wild.</title>
        <authorList>
            <person name="Mure A."/>
            <person name="Sugiura Y."/>
            <person name="Maeda R."/>
            <person name="Honda K."/>
            <person name="Sakurai N."/>
            <person name="Takahashi Y."/>
            <person name="Watada M."/>
            <person name="Katoh T."/>
            <person name="Gotoh A."/>
            <person name="Gotoh Y."/>
            <person name="Taniguchi I."/>
            <person name="Nakamura K."/>
            <person name="Hayashi T."/>
            <person name="Katayama T."/>
            <person name="Uemura T."/>
            <person name="Hattori Y."/>
        </authorList>
    </citation>
    <scope>NUCLEOTIDE SEQUENCE [LARGE SCALE GENOMIC DNA]</scope>
    <source>
        <strain evidence="11 12">PK-24</strain>
    </source>
</reference>
<dbReference type="GO" id="GO:0045040">
    <property type="term" value="P:protein insertion into mitochondrial outer membrane"/>
    <property type="evidence" value="ECO:0007669"/>
    <property type="project" value="TreeGrafter"/>
</dbReference>
<sequence>MNLLKIGLYYIIPLLLLSITMAGLNLSEESKERFSNLFSSAQTIVHYGWLPFVIYLGWSSTSNSNKPNLVSLLSPLPSA</sequence>
<evidence type="ECO:0000256" key="3">
    <source>
        <dbReference type="ARBA" id="ARBA00022448"/>
    </source>
</evidence>
<dbReference type="Pfam" id="PF08038">
    <property type="entry name" value="Tom7"/>
    <property type="match status" value="1"/>
</dbReference>
<comment type="caution">
    <text evidence="11">The sequence shown here is derived from an EMBL/GenBank/DDBJ whole genome shotgun (WGS) entry which is preliminary data.</text>
</comment>
<feature type="transmembrane region" description="Helical" evidence="10">
    <location>
        <begin position="6"/>
        <end position="26"/>
    </location>
</feature>
<comment type="similarity">
    <text evidence="2">Belongs to the Tom7 family.</text>
</comment>
<evidence type="ECO:0000313" key="11">
    <source>
        <dbReference type="EMBL" id="GMM46881.1"/>
    </source>
</evidence>
<feature type="transmembrane region" description="Helical" evidence="10">
    <location>
        <begin position="38"/>
        <end position="58"/>
    </location>
</feature>
<proteinExistence type="inferred from homology"/>
<accession>A0AAV5R6J1</accession>
<evidence type="ECO:0000256" key="5">
    <source>
        <dbReference type="ARBA" id="ARBA00022787"/>
    </source>
</evidence>
<organism evidence="11 12">
    <name type="scientific">Pichia kluyveri</name>
    <name type="common">Yeast</name>
    <dbReference type="NCBI Taxonomy" id="36015"/>
    <lineage>
        <taxon>Eukaryota</taxon>
        <taxon>Fungi</taxon>
        <taxon>Dikarya</taxon>
        <taxon>Ascomycota</taxon>
        <taxon>Saccharomycotina</taxon>
        <taxon>Pichiomycetes</taxon>
        <taxon>Pichiales</taxon>
        <taxon>Pichiaceae</taxon>
        <taxon>Pichia</taxon>
    </lineage>
</organism>
<evidence type="ECO:0000256" key="1">
    <source>
        <dbReference type="ARBA" id="ARBA00004572"/>
    </source>
</evidence>
<keyword evidence="8" id="KW-0496">Mitochondrion</keyword>
<dbReference type="PANTHER" id="PTHR34944">
    <property type="entry name" value="MITOCHONDRIAL IMPORT RECEPTOR SUBUNIT TOM7"/>
    <property type="match status" value="1"/>
</dbReference>
<evidence type="ECO:0000256" key="7">
    <source>
        <dbReference type="ARBA" id="ARBA00022989"/>
    </source>
</evidence>
<keyword evidence="4 10" id="KW-0812">Transmembrane</keyword>
<dbReference type="AlphaFoldDB" id="A0AAV5R6J1"/>
<evidence type="ECO:0000313" key="12">
    <source>
        <dbReference type="Proteomes" id="UP001378960"/>
    </source>
</evidence>
<dbReference type="InterPro" id="IPR012621">
    <property type="entry name" value="Tom7"/>
</dbReference>
<dbReference type="GO" id="GO:0030150">
    <property type="term" value="P:protein import into mitochondrial matrix"/>
    <property type="evidence" value="ECO:0007669"/>
    <property type="project" value="InterPro"/>
</dbReference>
<evidence type="ECO:0000256" key="9">
    <source>
        <dbReference type="ARBA" id="ARBA00023136"/>
    </source>
</evidence>
<evidence type="ECO:0000256" key="6">
    <source>
        <dbReference type="ARBA" id="ARBA00022927"/>
    </source>
</evidence>
<dbReference type="PANTHER" id="PTHR34944:SF2">
    <property type="entry name" value="MITOCHONDRIAL IMPORT RECEPTOR SUBUNIT TOM7"/>
    <property type="match status" value="1"/>
</dbReference>
<keyword evidence="5" id="KW-1000">Mitochondrion outer membrane</keyword>
<keyword evidence="9 10" id="KW-0472">Membrane</keyword>
<evidence type="ECO:0000256" key="8">
    <source>
        <dbReference type="ARBA" id="ARBA00023128"/>
    </source>
</evidence>
<evidence type="ECO:0000256" key="4">
    <source>
        <dbReference type="ARBA" id="ARBA00022692"/>
    </source>
</evidence>
<dbReference type="EMBL" id="BTGB01000005">
    <property type="protein sequence ID" value="GMM46881.1"/>
    <property type="molecule type" value="Genomic_DNA"/>
</dbReference>
<dbReference type="Proteomes" id="UP001378960">
    <property type="component" value="Unassembled WGS sequence"/>
</dbReference>
<protein>
    <submittedName>
        <fullName evidence="11">Tom7 protein</fullName>
    </submittedName>
</protein>
<keyword evidence="12" id="KW-1185">Reference proteome</keyword>
<keyword evidence="6" id="KW-0653">Protein transport</keyword>
<evidence type="ECO:0000256" key="2">
    <source>
        <dbReference type="ARBA" id="ARBA00010917"/>
    </source>
</evidence>
<keyword evidence="7 10" id="KW-1133">Transmembrane helix</keyword>
<keyword evidence="3" id="KW-0813">Transport</keyword>
<comment type="subcellular location">
    <subcellularLocation>
        <location evidence="1">Mitochondrion outer membrane</location>
        <topology evidence="1">Single-pass membrane protein</topology>
    </subcellularLocation>
</comment>
<dbReference type="GO" id="GO:0005742">
    <property type="term" value="C:mitochondrial outer membrane translocase complex"/>
    <property type="evidence" value="ECO:0007669"/>
    <property type="project" value="InterPro"/>
</dbReference>
<name>A0AAV5R6J1_PICKL</name>